<dbReference type="EMBL" id="LSYS01005749">
    <property type="protein sequence ID" value="OPJ76319.1"/>
    <property type="molecule type" value="Genomic_DNA"/>
</dbReference>
<name>A0A1V4JVT7_PATFA</name>
<evidence type="ECO:0000256" key="1">
    <source>
        <dbReference type="SAM" id="MobiDB-lite"/>
    </source>
</evidence>
<keyword evidence="3" id="KW-1185">Reference proteome</keyword>
<evidence type="ECO:0000313" key="2">
    <source>
        <dbReference type="EMBL" id="OPJ76319.1"/>
    </source>
</evidence>
<gene>
    <name evidence="2" type="ORF">AV530_011100</name>
</gene>
<feature type="region of interest" description="Disordered" evidence="1">
    <location>
        <begin position="73"/>
        <end position="117"/>
    </location>
</feature>
<organism evidence="2 3">
    <name type="scientific">Patagioenas fasciata monilis</name>
    <dbReference type="NCBI Taxonomy" id="372326"/>
    <lineage>
        <taxon>Eukaryota</taxon>
        <taxon>Metazoa</taxon>
        <taxon>Chordata</taxon>
        <taxon>Craniata</taxon>
        <taxon>Vertebrata</taxon>
        <taxon>Euteleostomi</taxon>
        <taxon>Archelosauria</taxon>
        <taxon>Archosauria</taxon>
        <taxon>Dinosauria</taxon>
        <taxon>Saurischia</taxon>
        <taxon>Theropoda</taxon>
        <taxon>Coelurosauria</taxon>
        <taxon>Aves</taxon>
        <taxon>Neognathae</taxon>
        <taxon>Neoaves</taxon>
        <taxon>Columbimorphae</taxon>
        <taxon>Columbiformes</taxon>
        <taxon>Columbidae</taxon>
        <taxon>Patagioenas</taxon>
    </lineage>
</organism>
<reference evidence="2 3" key="1">
    <citation type="submission" date="2016-02" db="EMBL/GenBank/DDBJ databases">
        <title>Band-tailed pigeon sequencing and assembly.</title>
        <authorList>
            <person name="Soares A.E."/>
            <person name="Novak B.J."/>
            <person name="Rice E.S."/>
            <person name="O'Connell B."/>
            <person name="Chang D."/>
            <person name="Weber S."/>
            <person name="Shapiro B."/>
        </authorList>
    </citation>
    <scope>NUCLEOTIDE SEQUENCE [LARGE SCALE GENOMIC DNA]</scope>
    <source>
        <strain evidence="2">BTP2013</strain>
        <tissue evidence="2">Blood</tissue>
    </source>
</reference>
<evidence type="ECO:0000313" key="3">
    <source>
        <dbReference type="Proteomes" id="UP000190648"/>
    </source>
</evidence>
<dbReference type="Proteomes" id="UP000190648">
    <property type="component" value="Unassembled WGS sequence"/>
</dbReference>
<dbReference type="AlphaFoldDB" id="A0A1V4JVT7"/>
<proteinExistence type="predicted"/>
<comment type="caution">
    <text evidence="2">The sequence shown here is derived from an EMBL/GenBank/DDBJ whole genome shotgun (WGS) entry which is preliminary data.</text>
</comment>
<protein>
    <submittedName>
        <fullName evidence="2">Uncharacterized protein</fullName>
    </submittedName>
</protein>
<feature type="compositionally biased region" description="Low complexity" evidence="1">
    <location>
        <begin position="106"/>
        <end position="117"/>
    </location>
</feature>
<feature type="compositionally biased region" description="Basic and acidic residues" evidence="1">
    <location>
        <begin position="84"/>
        <end position="105"/>
    </location>
</feature>
<accession>A0A1V4JVT7</accession>
<sequence>MTSYISTSALVLECLDMKRMGCKKLLPALGELCATCHEELHRCSSSSSSLSLCAGAEWLLCLEKMRVTPATVTAAAQTPWGPERGGRNDEDKADDRKRKGPRRECPSVSVPPTSAAPRWVRWQLPDVMASCSPGGKK</sequence>